<evidence type="ECO:0000313" key="3">
    <source>
        <dbReference type="Proteomes" id="UP000078512"/>
    </source>
</evidence>
<dbReference type="EMBL" id="KV442011">
    <property type="protein sequence ID" value="OAQ36483.1"/>
    <property type="molecule type" value="Genomic_DNA"/>
</dbReference>
<dbReference type="InterPro" id="IPR036527">
    <property type="entry name" value="SCP2_sterol-bd_dom_sf"/>
</dbReference>
<dbReference type="AlphaFoldDB" id="A0A197KH54"/>
<feature type="domain" description="SCP2" evidence="1">
    <location>
        <begin position="35"/>
        <end position="130"/>
    </location>
</feature>
<dbReference type="STRING" id="1314771.A0A197KH54"/>
<sequence length="157" mass="17358">MSNKPSAKAIAKLNASILFPAIRTEIIENPSLFAIRGFFIFNITKKTVPMTEWYLLFQGFDAPAVVSQKRPVLPKAKRDEDPIPVAILQIEDSDLLNFMSGGLTGSRGIVSGKIKIAGAIELAEQLEQIFLKAKGQEKTLAYLEQKRGKSEKARARL</sequence>
<protein>
    <recommendedName>
        <fullName evidence="1">SCP2 domain-containing protein</fullName>
    </recommendedName>
</protein>
<accession>A0A197KH54</accession>
<evidence type="ECO:0000259" key="1">
    <source>
        <dbReference type="Pfam" id="PF02036"/>
    </source>
</evidence>
<organism evidence="2 3">
    <name type="scientific">Linnemannia elongata AG-77</name>
    <dbReference type="NCBI Taxonomy" id="1314771"/>
    <lineage>
        <taxon>Eukaryota</taxon>
        <taxon>Fungi</taxon>
        <taxon>Fungi incertae sedis</taxon>
        <taxon>Mucoromycota</taxon>
        <taxon>Mortierellomycotina</taxon>
        <taxon>Mortierellomycetes</taxon>
        <taxon>Mortierellales</taxon>
        <taxon>Mortierellaceae</taxon>
        <taxon>Linnemannia</taxon>
    </lineage>
</organism>
<proteinExistence type="predicted"/>
<dbReference type="Pfam" id="PF02036">
    <property type="entry name" value="SCP2"/>
    <property type="match status" value="1"/>
</dbReference>
<dbReference type="InterPro" id="IPR003033">
    <property type="entry name" value="SCP2_sterol-bd_dom"/>
</dbReference>
<gene>
    <name evidence="2" type="ORF">K457DRAFT_85698</name>
</gene>
<name>A0A197KH54_9FUNG</name>
<evidence type="ECO:0000313" key="2">
    <source>
        <dbReference type="EMBL" id="OAQ36483.1"/>
    </source>
</evidence>
<dbReference type="OrthoDB" id="10265837at2759"/>
<keyword evidence="3" id="KW-1185">Reference proteome</keyword>
<dbReference type="Proteomes" id="UP000078512">
    <property type="component" value="Unassembled WGS sequence"/>
</dbReference>
<reference evidence="2 3" key="1">
    <citation type="submission" date="2016-05" db="EMBL/GenBank/DDBJ databases">
        <title>Genome sequencing reveals origins of a unique bacterial endosymbiosis in the earliest lineages of terrestrial Fungi.</title>
        <authorList>
            <consortium name="DOE Joint Genome Institute"/>
            <person name="Uehling J."/>
            <person name="Gryganskyi A."/>
            <person name="Hameed K."/>
            <person name="Tschaplinski T."/>
            <person name="Misztal P."/>
            <person name="Wu S."/>
            <person name="Desiro A."/>
            <person name="Vande Pol N."/>
            <person name="Du Z.-Y."/>
            <person name="Zienkiewicz A."/>
            <person name="Zienkiewicz K."/>
            <person name="Morin E."/>
            <person name="Tisserant E."/>
            <person name="Splivallo R."/>
            <person name="Hainaut M."/>
            <person name="Henrissat B."/>
            <person name="Ohm R."/>
            <person name="Kuo A."/>
            <person name="Yan J."/>
            <person name="Lipzen A."/>
            <person name="Nolan M."/>
            <person name="Labutti K."/>
            <person name="Barry K."/>
            <person name="Goldstein A."/>
            <person name="Labbe J."/>
            <person name="Schadt C."/>
            <person name="Tuskan G."/>
            <person name="Grigoriev I."/>
            <person name="Martin F."/>
            <person name="Vilgalys R."/>
            <person name="Bonito G."/>
        </authorList>
    </citation>
    <scope>NUCLEOTIDE SEQUENCE [LARGE SCALE GENOMIC DNA]</scope>
    <source>
        <strain evidence="2 3">AG-77</strain>
    </source>
</reference>
<dbReference type="Gene3D" id="3.30.1050.10">
    <property type="entry name" value="SCP2 sterol-binding domain"/>
    <property type="match status" value="1"/>
</dbReference>
<dbReference type="SUPFAM" id="SSF55718">
    <property type="entry name" value="SCP-like"/>
    <property type="match status" value="1"/>
</dbReference>